<evidence type="ECO:0000259" key="2">
    <source>
        <dbReference type="Pfam" id="PF00561"/>
    </source>
</evidence>
<evidence type="ECO:0000313" key="3">
    <source>
        <dbReference type="EMBL" id="SDY73916.1"/>
    </source>
</evidence>
<dbReference type="InterPro" id="IPR000073">
    <property type="entry name" value="AB_hydrolase_1"/>
</dbReference>
<proteinExistence type="predicted"/>
<dbReference type="Pfam" id="PF00561">
    <property type="entry name" value="Abhydrolase_1"/>
    <property type="match status" value="1"/>
</dbReference>
<organism evidence="3 4">
    <name type="scientific">Acinetobacter kyonggiensis</name>
    <dbReference type="NCBI Taxonomy" id="595670"/>
    <lineage>
        <taxon>Bacteria</taxon>
        <taxon>Pseudomonadati</taxon>
        <taxon>Pseudomonadota</taxon>
        <taxon>Gammaproteobacteria</taxon>
        <taxon>Moraxellales</taxon>
        <taxon>Moraxellaceae</taxon>
        <taxon>Acinetobacter</taxon>
    </lineage>
</organism>
<feature type="domain" description="AB hydrolase-1" evidence="2">
    <location>
        <begin position="18"/>
        <end position="241"/>
    </location>
</feature>
<dbReference type="STRING" id="595670.SAMN05421643_12518"/>
<dbReference type="EMBL" id="FNPK01000025">
    <property type="protein sequence ID" value="SDY73916.1"/>
    <property type="molecule type" value="Genomic_DNA"/>
</dbReference>
<dbReference type="GO" id="GO:0016787">
    <property type="term" value="F:hydrolase activity"/>
    <property type="evidence" value="ECO:0007669"/>
    <property type="project" value="UniProtKB-KW"/>
</dbReference>
<dbReference type="SUPFAM" id="SSF53474">
    <property type="entry name" value="alpha/beta-Hydrolases"/>
    <property type="match status" value="1"/>
</dbReference>
<dbReference type="InterPro" id="IPR029058">
    <property type="entry name" value="AB_hydrolase_fold"/>
</dbReference>
<protein>
    <submittedName>
        <fullName evidence="3">Esterase</fullName>
    </submittedName>
</protein>
<evidence type="ECO:0000256" key="1">
    <source>
        <dbReference type="ARBA" id="ARBA00022801"/>
    </source>
</evidence>
<keyword evidence="1" id="KW-0378">Hydrolase</keyword>
<dbReference type="PANTHER" id="PTHR46118:SF4">
    <property type="entry name" value="PROTEIN ABHD11"/>
    <property type="match status" value="1"/>
</dbReference>
<accession>A0A1H3MBE8</accession>
<sequence>MLLNYQIHSNETATEKTPIVFIHGLFGSLSNLAMLAREFYNSHSVIQIDVRNHGLSAHSDEMNYAVMAQDILDTLDCINIQTFSVIGHSMGGKIAMQLVHQAGERIKQLVILDIAPFAYTQNHHDQIFKALFAVQNAKVESRLQASQIMREYLHEEMVIQFLMKSFSQGRWLFNVDALFKHYSDILHWDAIQPYNKETLFIRGGESAYISTTEHFAAIEQQFPKAKIQVVADAGHWLHAEKTQQVLDQIKKYLN</sequence>
<keyword evidence="4" id="KW-1185">Reference proteome</keyword>
<dbReference type="AlphaFoldDB" id="A0A1H3MBE8"/>
<dbReference type="RefSeq" id="WP_092692171.1">
    <property type="nucleotide sequence ID" value="NZ_FNPK01000025.1"/>
</dbReference>
<dbReference type="Proteomes" id="UP000199035">
    <property type="component" value="Unassembled WGS sequence"/>
</dbReference>
<name>A0A1H3MBE8_9GAMM</name>
<evidence type="ECO:0000313" key="4">
    <source>
        <dbReference type="Proteomes" id="UP000199035"/>
    </source>
</evidence>
<gene>
    <name evidence="3" type="ORF">SAMN05421643_12518</name>
</gene>
<dbReference type="PANTHER" id="PTHR46118">
    <property type="entry name" value="PROTEIN ABHD11"/>
    <property type="match status" value="1"/>
</dbReference>
<reference evidence="4" key="1">
    <citation type="submission" date="2016-10" db="EMBL/GenBank/DDBJ databases">
        <authorList>
            <person name="Varghese N."/>
            <person name="Submissions S."/>
        </authorList>
    </citation>
    <scope>NUCLEOTIDE SEQUENCE [LARGE SCALE GENOMIC DNA]</scope>
    <source>
        <strain evidence="4">ANC 5109</strain>
    </source>
</reference>
<dbReference type="Gene3D" id="3.40.50.1820">
    <property type="entry name" value="alpha/beta hydrolase"/>
    <property type="match status" value="1"/>
</dbReference>
<dbReference type="PRINTS" id="PR00111">
    <property type="entry name" value="ABHYDROLASE"/>
</dbReference>